<evidence type="ECO:0008006" key="3">
    <source>
        <dbReference type="Google" id="ProtNLM"/>
    </source>
</evidence>
<dbReference type="NCBIfam" id="NF045720">
    <property type="entry name" value="rubredox_RCKP"/>
    <property type="match status" value="1"/>
</dbReference>
<gene>
    <name evidence="1" type="ordered locus">DaAHT2_2010</name>
</gene>
<dbReference type="eggNOG" id="ENOG5033F5J">
    <property type="taxonomic scope" value="Bacteria"/>
</dbReference>
<reference evidence="2" key="1">
    <citation type="submission" date="2010-02" db="EMBL/GenBank/DDBJ databases">
        <title>Complete sequence of Desulfurivibrio alkaliphilus AHT2.</title>
        <authorList>
            <consortium name="US DOE Joint Genome Institute"/>
            <person name="Pitluck S."/>
            <person name="Chertkov O."/>
            <person name="Detter J.C."/>
            <person name="Han C."/>
            <person name="Tapia R."/>
            <person name="Larimer F."/>
            <person name="Land M."/>
            <person name="Hauser L."/>
            <person name="Kyrpides N."/>
            <person name="Mikhailova N."/>
            <person name="Sorokin D.Y."/>
            <person name="Muyzer G."/>
            <person name="Woyke T."/>
        </authorList>
    </citation>
    <scope>NUCLEOTIDE SEQUENCE [LARGE SCALE GENOMIC DNA]</scope>
    <source>
        <strain evidence="2">DSM 19089 / UNIQEM U267 / AHT2</strain>
    </source>
</reference>
<dbReference type="InterPro" id="IPR054685">
    <property type="entry name" value="Rubredox_RCKP"/>
</dbReference>
<name>D6Z5F1_DESAT</name>
<dbReference type="AlphaFoldDB" id="D6Z5F1"/>
<dbReference type="RefSeq" id="WP_013164211.1">
    <property type="nucleotide sequence ID" value="NC_014216.1"/>
</dbReference>
<dbReference type="InParanoid" id="D6Z5F1"/>
<evidence type="ECO:0000313" key="1">
    <source>
        <dbReference type="EMBL" id="ADH86688.1"/>
    </source>
</evidence>
<accession>D6Z5F1</accession>
<sequence length="79" mass="8350">MMLKQQKLAAGHAPATLASKYQNLGECKMAVFKCEKCGATKEGRCKPKKCPQCGELGCMLKNEAAAPAKKCGGGCKSKK</sequence>
<dbReference type="KEGG" id="dak:DaAHT2_2010"/>
<keyword evidence="2" id="KW-1185">Reference proteome</keyword>
<dbReference type="HOGENOM" id="CLU_2600314_0_0_7"/>
<dbReference type="STRING" id="589865.DaAHT2_2010"/>
<dbReference type="Proteomes" id="UP000001508">
    <property type="component" value="Chromosome"/>
</dbReference>
<dbReference type="OrthoDB" id="9799749at2"/>
<proteinExistence type="predicted"/>
<evidence type="ECO:0000313" key="2">
    <source>
        <dbReference type="Proteomes" id="UP000001508"/>
    </source>
</evidence>
<dbReference type="EMBL" id="CP001940">
    <property type="protein sequence ID" value="ADH86688.1"/>
    <property type="molecule type" value="Genomic_DNA"/>
</dbReference>
<organism evidence="1 2">
    <name type="scientific">Desulfurivibrio alkaliphilus (strain DSM 19089 / UNIQEM U267 / AHT2)</name>
    <dbReference type="NCBI Taxonomy" id="589865"/>
    <lineage>
        <taxon>Bacteria</taxon>
        <taxon>Pseudomonadati</taxon>
        <taxon>Thermodesulfobacteriota</taxon>
        <taxon>Desulfobulbia</taxon>
        <taxon>Desulfobulbales</taxon>
        <taxon>Desulfobulbaceae</taxon>
        <taxon>Desulfurivibrio</taxon>
    </lineage>
</organism>
<protein>
    <recommendedName>
        <fullName evidence="3">Rubredoxin-like domain-containing protein</fullName>
    </recommendedName>
</protein>